<dbReference type="EMBL" id="JAWDIO010000002">
    <property type="protein sequence ID" value="MDU0354120.1"/>
    <property type="molecule type" value="Genomic_DNA"/>
</dbReference>
<evidence type="ECO:0000313" key="3">
    <source>
        <dbReference type="Proteomes" id="UP001247805"/>
    </source>
</evidence>
<evidence type="ECO:0000313" key="2">
    <source>
        <dbReference type="EMBL" id="MDU0354120.1"/>
    </source>
</evidence>
<keyword evidence="3" id="KW-1185">Reference proteome</keyword>
<proteinExistence type="predicted"/>
<dbReference type="RefSeq" id="WP_316025741.1">
    <property type="nucleotide sequence ID" value="NZ_JAWDIO010000002.1"/>
</dbReference>
<accession>A0ABU3SVS5</accession>
<comment type="caution">
    <text evidence="2">The sequence shown here is derived from an EMBL/GenBank/DDBJ whole genome shotgun (WGS) entry which is preliminary data.</text>
</comment>
<feature type="chain" id="PRO_5047022788" evidence="1">
    <location>
        <begin position="20"/>
        <end position="242"/>
    </location>
</feature>
<protein>
    <submittedName>
        <fullName evidence="2">Uncharacterized protein</fullName>
    </submittedName>
</protein>
<organism evidence="2 3">
    <name type="scientific">Paraglaciecola aquimarina</name>
    <dbReference type="NCBI Taxonomy" id="1235557"/>
    <lineage>
        <taxon>Bacteria</taxon>
        <taxon>Pseudomonadati</taxon>
        <taxon>Pseudomonadota</taxon>
        <taxon>Gammaproteobacteria</taxon>
        <taxon>Alteromonadales</taxon>
        <taxon>Alteromonadaceae</taxon>
        <taxon>Paraglaciecola</taxon>
    </lineage>
</organism>
<dbReference type="Proteomes" id="UP001247805">
    <property type="component" value="Unassembled WGS sequence"/>
</dbReference>
<gene>
    <name evidence="2" type="ORF">RS130_09390</name>
</gene>
<feature type="signal peptide" evidence="1">
    <location>
        <begin position="1"/>
        <end position="19"/>
    </location>
</feature>
<sequence length="242" mass="27426">MKWILLAKVAMLLNFKVLAADPETWLTTYYQSPNPEKFVTEVIKLSQQGVLSDPKRQQSLAVFLGRILIANPNQTNQWLSALGTLNKKDTQTLYYTAWLADTKESKAYLQSVNAQSLLNSKAINYLEIDIKSPKTLDNLWSYFFATGQIAPIRRIVSALNYAEYSGALKAYKTSKQTNEDKRKAKIDAIFQAARWSIGSNIKQHSKVAEICADILKNTQLTNNEELWLSIVLAKALPNQYKM</sequence>
<name>A0ABU3SVS5_9ALTE</name>
<reference evidence="2 3" key="1">
    <citation type="submission" date="2023-10" db="EMBL/GenBank/DDBJ databases">
        <title>Glaciecola aquimarina strain GGW-M5 nov., isolated from a coastal seawater.</title>
        <authorList>
            <person name="Bayburt H."/>
            <person name="Kim J.M."/>
            <person name="Choi B.J."/>
            <person name="Jeon C.O."/>
        </authorList>
    </citation>
    <scope>NUCLEOTIDE SEQUENCE [LARGE SCALE GENOMIC DNA]</scope>
    <source>
        <strain evidence="2 3">KCTC 32108</strain>
    </source>
</reference>
<evidence type="ECO:0000256" key="1">
    <source>
        <dbReference type="SAM" id="SignalP"/>
    </source>
</evidence>
<keyword evidence="1" id="KW-0732">Signal</keyword>